<keyword evidence="1" id="KW-0812">Transmembrane</keyword>
<protein>
    <submittedName>
        <fullName evidence="2">Uncharacterized protein</fullName>
    </submittedName>
</protein>
<sequence length="214" mass="24453">MNNPTLPEKADDHRYPATPLLGTSSVLQISVALNLAYFSFREIRAPAFLRYERAMTKTDNIIARALALYRSIPKPEKLDLFSEETRAWNKGDVEAQKLNLHIWNQDRWRDPFDENMYKFDNFIRYAALIVAALAFIFLVGSSAMAACPIRIRYFLVITAVCLTPTIMAIAYNLLMAQMAEKEIQTVAERGRVVEGEMELFVKAIPRKYLPDGVL</sequence>
<evidence type="ECO:0000313" key="2">
    <source>
        <dbReference type="EMBL" id="MBB4571475.1"/>
    </source>
</evidence>
<evidence type="ECO:0000256" key="1">
    <source>
        <dbReference type="SAM" id="Phobius"/>
    </source>
</evidence>
<evidence type="ECO:0000313" key="3">
    <source>
        <dbReference type="Proteomes" id="UP000543836"/>
    </source>
</evidence>
<dbReference type="EMBL" id="JACIIG010000026">
    <property type="protein sequence ID" value="MBB4571475.1"/>
    <property type="molecule type" value="Genomic_DNA"/>
</dbReference>
<gene>
    <name evidence="2" type="ORF">GGE60_005637</name>
</gene>
<organism evidence="2 3">
    <name type="scientific">Rhizobium leucaenae</name>
    <dbReference type="NCBI Taxonomy" id="29450"/>
    <lineage>
        <taxon>Bacteria</taxon>
        <taxon>Pseudomonadati</taxon>
        <taxon>Pseudomonadota</taxon>
        <taxon>Alphaproteobacteria</taxon>
        <taxon>Hyphomicrobiales</taxon>
        <taxon>Rhizobiaceae</taxon>
        <taxon>Rhizobium/Agrobacterium group</taxon>
        <taxon>Rhizobium</taxon>
    </lineage>
</organism>
<name>A0A7W6ZZH8_9HYPH</name>
<keyword evidence="1" id="KW-1133">Transmembrane helix</keyword>
<keyword evidence="1" id="KW-0472">Membrane</keyword>
<feature type="transmembrane region" description="Helical" evidence="1">
    <location>
        <begin position="151"/>
        <end position="174"/>
    </location>
</feature>
<feature type="transmembrane region" description="Helical" evidence="1">
    <location>
        <begin position="20"/>
        <end position="40"/>
    </location>
</feature>
<feature type="transmembrane region" description="Helical" evidence="1">
    <location>
        <begin position="125"/>
        <end position="145"/>
    </location>
</feature>
<keyword evidence="3" id="KW-1185">Reference proteome</keyword>
<dbReference type="Proteomes" id="UP000543836">
    <property type="component" value="Unassembled WGS sequence"/>
</dbReference>
<comment type="caution">
    <text evidence="2">The sequence shown here is derived from an EMBL/GenBank/DDBJ whole genome shotgun (WGS) entry which is preliminary data.</text>
</comment>
<dbReference type="AlphaFoldDB" id="A0A7W6ZZH8"/>
<proteinExistence type="predicted"/>
<reference evidence="2 3" key="1">
    <citation type="submission" date="2020-08" db="EMBL/GenBank/DDBJ databases">
        <title>Genomic Encyclopedia of Type Strains, Phase IV (KMG-V): Genome sequencing to study the core and pangenomes of soil and plant-associated prokaryotes.</title>
        <authorList>
            <person name="Whitman W."/>
        </authorList>
    </citation>
    <scope>NUCLEOTIDE SEQUENCE [LARGE SCALE GENOMIC DNA]</scope>
    <source>
        <strain evidence="2 3">SEMIA 492</strain>
    </source>
</reference>
<accession>A0A7W6ZZH8</accession>